<dbReference type="RefSeq" id="WP_013172125.1">
    <property type="nucleotide sequence ID" value="NC_014219.1"/>
</dbReference>
<evidence type="ECO:0000256" key="2">
    <source>
        <dbReference type="PIRNR" id="PIRNR016661"/>
    </source>
</evidence>
<dbReference type="Gene3D" id="1.10.1760.20">
    <property type="match status" value="1"/>
</dbReference>
<name>D6Y197_BACIE</name>
<dbReference type="PANTHER" id="PTHR34295:SF1">
    <property type="entry name" value="BIOTIN TRANSPORTER BIOY"/>
    <property type="match status" value="1"/>
</dbReference>
<comment type="similarity">
    <text evidence="1 2">Belongs to the BioY family.</text>
</comment>
<feature type="transmembrane region" description="Helical" evidence="3">
    <location>
        <begin position="7"/>
        <end position="29"/>
    </location>
</feature>
<feature type="transmembrane region" description="Helical" evidence="3">
    <location>
        <begin position="145"/>
        <end position="171"/>
    </location>
</feature>
<feature type="transmembrane region" description="Helical" evidence="3">
    <location>
        <begin position="81"/>
        <end position="102"/>
    </location>
</feature>
<accession>D6Y197</accession>
<dbReference type="OrthoDB" id="9803495at2"/>
<dbReference type="GO" id="GO:0015225">
    <property type="term" value="F:biotin transmembrane transporter activity"/>
    <property type="evidence" value="ECO:0007669"/>
    <property type="project" value="UniProtKB-UniRule"/>
</dbReference>
<keyword evidence="5" id="KW-1185">Reference proteome</keyword>
<dbReference type="InterPro" id="IPR003784">
    <property type="entry name" value="BioY"/>
</dbReference>
<keyword evidence="2 3" id="KW-0472">Membrane</keyword>
<proteinExistence type="inferred from homology"/>
<evidence type="ECO:0000313" key="5">
    <source>
        <dbReference type="Proteomes" id="UP000000271"/>
    </source>
</evidence>
<evidence type="ECO:0000313" key="4">
    <source>
        <dbReference type="EMBL" id="ADH98701.1"/>
    </source>
</evidence>
<comment type="subcellular location">
    <subcellularLocation>
        <location evidence="2">Cell membrane</location>
        <topology evidence="2">Multi-pass membrane protein</topology>
    </subcellularLocation>
</comment>
<dbReference type="GO" id="GO:0005886">
    <property type="term" value="C:plasma membrane"/>
    <property type="evidence" value="ECO:0007669"/>
    <property type="project" value="UniProtKB-SubCell"/>
</dbReference>
<dbReference type="eggNOG" id="COG1268">
    <property type="taxonomic scope" value="Bacteria"/>
</dbReference>
<evidence type="ECO:0000256" key="1">
    <source>
        <dbReference type="ARBA" id="ARBA00010692"/>
    </source>
</evidence>
<dbReference type="Proteomes" id="UP000000271">
    <property type="component" value="Chromosome"/>
</dbReference>
<reference evidence="4" key="1">
    <citation type="submission" date="2009-10" db="EMBL/GenBank/DDBJ databases">
        <title>Complete sequence of Bacillus selenitireducens MLS10.</title>
        <authorList>
            <consortium name="US DOE Joint Genome Institute"/>
            <person name="Lucas S."/>
            <person name="Copeland A."/>
            <person name="Lapidus A."/>
            <person name="Glavina del Rio T."/>
            <person name="Dalin E."/>
            <person name="Tice H."/>
            <person name="Bruce D."/>
            <person name="Goodwin L."/>
            <person name="Pitluck S."/>
            <person name="Sims D."/>
            <person name="Brettin T."/>
            <person name="Detter J.C."/>
            <person name="Han C."/>
            <person name="Larimer F."/>
            <person name="Land M."/>
            <person name="Hauser L."/>
            <person name="Kyrpides N."/>
            <person name="Ovchinnikova G."/>
            <person name="Stolz J."/>
        </authorList>
    </citation>
    <scope>NUCLEOTIDE SEQUENCE [LARGE SCALE GENOMIC DNA]</scope>
    <source>
        <strain evidence="4">MLS10</strain>
    </source>
</reference>
<dbReference type="EMBL" id="CP001791">
    <property type="protein sequence ID" value="ADH98701.1"/>
    <property type="molecule type" value="Genomic_DNA"/>
</dbReference>
<feature type="transmembrane region" description="Helical" evidence="3">
    <location>
        <begin position="58"/>
        <end position="75"/>
    </location>
</feature>
<keyword evidence="3" id="KW-1133">Transmembrane helix</keyword>
<organism evidence="4 5">
    <name type="scientific">Bacillus selenitireducens (strain ATCC 700615 / DSM 15326 / MLS10)</name>
    <dbReference type="NCBI Taxonomy" id="439292"/>
    <lineage>
        <taxon>Bacteria</taxon>
        <taxon>Bacillati</taxon>
        <taxon>Bacillota</taxon>
        <taxon>Bacilli</taxon>
        <taxon>Bacillales</taxon>
        <taxon>Bacillaceae</taxon>
        <taxon>Salisediminibacterium</taxon>
    </lineage>
</organism>
<dbReference type="Pfam" id="PF02632">
    <property type="entry name" value="BioY"/>
    <property type="match status" value="1"/>
</dbReference>
<keyword evidence="2" id="KW-1003">Cell membrane</keyword>
<keyword evidence="2" id="KW-0813">Transport</keyword>
<dbReference type="PANTHER" id="PTHR34295">
    <property type="entry name" value="BIOTIN TRANSPORTER BIOY"/>
    <property type="match status" value="1"/>
</dbReference>
<gene>
    <name evidence="4" type="ordered locus">Bsel_1188</name>
</gene>
<feature type="transmembrane region" description="Helical" evidence="3">
    <location>
        <begin position="109"/>
        <end position="133"/>
    </location>
</feature>
<dbReference type="HOGENOM" id="CLU_077931_3_0_9"/>
<dbReference type="STRING" id="439292.Bsel_1188"/>
<keyword evidence="3" id="KW-0812">Transmembrane</keyword>
<dbReference type="PIRSF" id="PIRSF016661">
    <property type="entry name" value="BioY"/>
    <property type="match status" value="1"/>
</dbReference>
<dbReference type="AlphaFoldDB" id="D6Y197"/>
<dbReference type="KEGG" id="bse:Bsel_1188"/>
<evidence type="ECO:0000256" key="3">
    <source>
        <dbReference type="SAM" id="Phobius"/>
    </source>
</evidence>
<sequence length="190" mass="20184">MTNKTSMIVYSGVMIALMAITANIGLFATIGPVPLTLQTGTAVLAGMILGPYYGTLAMIGYLLLGLFGVPVFAGFSSGQAFLSPTAGFLLTFPLVACITGFFSKEKASVSSLFLIAFSALLVHYLSGIVYLYGYTSFIIGDGMTLTAAASLMIPFFLKDVGVILLSVILAIRLRKTSMFKQVYDKRRVAG</sequence>
<protein>
    <recommendedName>
        <fullName evidence="2">Biotin transporter</fullName>
    </recommendedName>
</protein>